<accession>A0A6G9ATB8</accession>
<reference evidence="1 2" key="1">
    <citation type="submission" date="2020-03" db="EMBL/GenBank/DDBJ databases">
        <authorList>
            <person name="Kim M.K."/>
        </authorList>
    </citation>
    <scope>NUCLEOTIDE SEQUENCE [LARGE SCALE GENOMIC DNA]</scope>
    <source>
        <strain evidence="1 2">BT328</strain>
    </source>
</reference>
<dbReference type="AlphaFoldDB" id="A0A6G9ATB8"/>
<proteinExistence type="predicted"/>
<dbReference type="KEGG" id="spib:G8759_24970"/>
<gene>
    <name evidence="1" type="ORF">G8759_24970</name>
</gene>
<protein>
    <submittedName>
        <fullName evidence="1">Uncharacterized protein</fullName>
    </submittedName>
</protein>
<keyword evidence="2" id="KW-1185">Reference proteome</keyword>
<evidence type="ECO:0000313" key="1">
    <source>
        <dbReference type="EMBL" id="QIP15650.1"/>
    </source>
</evidence>
<dbReference type="EMBL" id="CP050063">
    <property type="protein sequence ID" value="QIP15650.1"/>
    <property type="molecule type" value="Genomic_DNA"/>
</dbReference>
<organism evidence="1 2">
    <name type="scientific">Spirosoma aureum</name>
    <dbReference type="NCBI Taxonomy" id="2692134"/>
    <lineage>
        <taxon>Bacteria</taxon>
        <taxon>Pseudomonadati</taxon>
        <taxon>Bacteroidota</taxon>
        <taxon>Cytophagia</taxon>
        <taxon>Cytophagales</taxon>
        <taxon>Cytophagaceae</taxon>
        <taxon>Spirosoma</taxon>
    </lineage>
</organism>
<name>A0A6G9ATB8_9BACT</name>
<dbReference type="Proteomes" id="UP000501802">
    <property type="component" value="Chromosome"/>
</dbReference>
<dbReference type="RefSeq" id="WP_162389512.1">
    <property type="nucleotide sequence ID" value="NZ_CP050063.1"/>
</dbReference>
<evidence type="ECO:0000313" key="2">
    <source>
        <dbReference type="Proteomes" id="UP000501802"/>
    </source>
</evidence>
<sequence length="65" mass="7495">MSEYSKPIESQTFEQWLDDVIDELTQLGYSDPLSPSDRDWLYTVWDNYDLSSAEAALSFINETPA</sequence>